<dbReference type="EMBL" id="SBAP01000027">
    <property type="protein sequence ID" value="RXZ68538.1"/>
    <property type="molecule type" value="Genomic_DNA"/>
</dbReference>
<dbReference type="RefSeq" id="WP_129491631.1">
    <property type="nucleotide sequence ID" value="NZ_SBAP01000027.1"/>
</dbReference>
<dbReference type="Pfam" id="PF25796">
    <property type="entry name" value="BREX_BrxC_4th"/>
    <property type="match status" value="1"/>
</dbReference>
<reference evidence="5 6" key="1">
    <citation type="submission" date="2019-01" db="EMBL/GenBank/DDBJ databases">
        <title>Fusobacterium necrophorum Isolated From the Uterus of Dairy Cows.</title>
        <authorList>
            <person name="Francis A.M."/>
        </authorList>
    </citation>
    <scope>NUCLEOTIDE SEQUENCE [LARGE SCALE GENOMIC DNA]</scope>
    <source>
        <strain evidence="5 6">KG35</strain>
    </source>
</reference>
<dbReference type="NCBIfam" id="NF033441">
    <property type="entry name" value="BREX_BrxC"/>
    <property type="match status" value="1"/>
</dbReference>
<evidence type="ECO:0000259" key="4">
    <source>
        <dbReference type="Pfam" id="PF25796"/>
    </source>
</evidence>
<gene>
    <name evidence="5" type="primary">brxC</name>
    <name evidence="5" type="ORF">EPT53_09505</name>
</gene>
<dbReference type="AlphaFoldDB" id="A0A4Q2KSS6"/>
<dbReference type="InterPro" id="IPR058037">
    <property type="entry name" value="BREX_BrxC_helical"/>
</dbReference>
<proteinExistence type="predicted"/>
<organism evidence="5 6">
    <name type="scientific">Fusobacterium necrophorum</name>
    <dbReference type="NCBI Taxonomy" id="859"/>
    <lineage>
        <taxon>Bacteria</taxon>
        <taxon>Fusobacteriati</taxon>
        <taxon>Fusobacteriota</taxon>
        <taxon>Fusobacteriia</taxon>
        <taxon>Fusobacteriales</taxon>
        <taxon>Fusobacteriaceae</taxon>
        <taxon>Fusobacterium</taxon>
    </lineage>
</organism>
<keyword evidence="1" id="KW-0175">Coiled coil</keyword>
<feature type="domain" description="Probable ATP-binding protein BrxC alpha-helical" evidence="3">
    <location>
        <begin position="874"/>
        <end position="993"/>
    </location>
</feature>
<dbReference type="SUPFAM" id="SSF52540">
    <property type="entry name" value="P-loop containing nucleoside triphosphate hydrolases"/>
    <property type="match status" value="1"/>
</dbReference>
<accession>A0A4Q2KSS6</accession>
<dbReference type="InterPro" id="IPR058036">
    <property type="entry name" value="BREX_BrxC_4th"/>
</dbReference>
<evidence type="ECO:0000259" key="2">
    <source>
        <dbReference type="Pfam" id="PF25791"/>
    </source>
</evidence>
<evidence type="ECO:0000313" key="5">
    <source>
        <dbReference type="EMBL" id="RXZ68538.1"/>
    </source>
</evidence>
<protein>
    <submittedName>
        <fullName evidence="5">BREX system P-loop protein BrxC</fullName>
    </submittedName>
</protein>
<name>A0A4Q2KSS6_9FUSO</name>
<dbReference type="Proteomes" id="UP000289216">
    <property type="component" value="Unassembled WGS sequence"/>
</dbReference>
<evidence type="ECO:0000313" key="6">
    <source>
        <dbReference type="Proteomes" id="UP000289216"/>
    </source>
</evidence>
<dbReference type="InterPro" id="IPR047679">
    <property type="entry name" value="BREX_BrxC"/>
</dbReference>
<dbReference type="InterPro" id="IPR027417">
    <property type="entry name" value="P-loop_NTPase"/>
</dbReference>
<dbReference type="Pfam" id="PF25791">
    <property type="entry name" value="WHD_BREX_BrxC"/>
    <property type="match status" value="1"/>
</dbReference>
<evidence type="ECO:0000259" key="3">
    <source>
        <dbReference type="Pfam" id="PF25792"/>
    </source>
</evidence>
<comment type="caution">
    <text evidence="5">The sequence shown here is derived from an EMBL/GenBank/DDBJ whole genome shotgun (WGS) entry which is preliminary data.</text>
</comment>
<dbReference type="Pfam" id="PF25792">
    <property type="entry name" value="BREX_BrxC_helical"/>
    <property type="match status" value="1"/>
</dbReference>
<feature type="coiled-coil region" evidence="1">
    <location>
        <begin position="1206"/>
        <end position="1233"/>
    </location>
</feature>
<feature type="domain" description="Probable ATP-binding protein BrxC winged helix-turn-helix" evidence="2">
    <location>
        <begin position="767"/>
        <end position="866"/>
    </location>
</feature>
<sequence length="1240" mass="145281">MKNCLIQSTFQKDITRKINGVIKADSKEEDVIVTELSEYVVTEEIQKYLNLFFNRYVDSLQSPTEDIGVWISGFFGSGKSHFLKMIGRILENKEYQGKKVIDFFEEKIQDAILQKNIEKAAEVPTDVILFNIDNVSDQNTQQNKDTIPIAFLKKFNEYLGFSRDNIKIADFERMLWEKGKFEIFQKTFAEISGKIWKEEYRNLDFDADDFLDTIEKLEIMSREAAIRWLEKESDISISAESLADLLEQYLKKQSKEHRIVFLVDEIGQYIGENSQLMLNLQTLVETLGVKFKGRIWVGVTSQQDLGNILGKARERSNDFSKIQDRFKTMLPLSSANIDEVIKKRLLEKKQLQQEELESLYDKTRIYIENAITFDKTGMTLALFEDRKDFAESYPFVGYQFNLLQKVFEKVRNMGYSGQHMSRGERSLLSSFQEAGIRVKDMEVGSLVPFQYFYQSIEQFLEDNVRRPFIHAKNERGIDEFGLEVLKLLFLLKGIKGITPNINNLVSFMVDSVDCDRLALEEKIKKALGKLEQQVLIQKDGEGYYFLTNEEQDINKEINQELINEQDVYKELNTYIFGQIFTSPTVTMEDTKNKYNFSQKIDEIPFGKIGGQLDILILTPRSDEYDNIAILGYRDGYDLILRLPEEMTYWKEIQQSLRIASYVQKTLRGSIREVVHQILQMKQQENSKRKQRIQSEVERMLSEAEIYIQGQKVNITTTQADKRIAEALKAVARHRFNKAKLIQKPYYESEIRNVLSYEYDAGTNLFDIKKDMSTNPNYEALQEILTYITLHTSRGNVITLKHIVEYFSKKPYGWETFSIHGLVAELWIYKQIQIEESKNLIHNAEELKTLLVKSQSKTEERLVISLREEIDTELLQKVNNLLKKLFGPEKEVSVDQPKEDILEILKKKIDLPKMYSRECESGVYPGKKELQEWIDLLEEILFSKEKTEKLLKHFLEMEEELLEAYDNQGVVLDFFRSSKKKKFDEGLEKRKKIKEYEAVIGSIQETKPYQDLVDILINKSPYNQIKHIDALLEEIQVEEEKLILEEKNMLLQRIEEKVKEFSILFQERDAMLEKTIEKLKAFKNKIEKTEDLSIFFSLSDWNKVLSSIEMEYRKYIQEELQSLEKAAFEVTEDKTDVKELVEDIRNTFHAYQEEAKSNDVDQLEQLIQKAKKDGEGFILQGNGRAKKKERVQFRKIRVAEKSNIETIEAVEEYISKLENETQSLKEKMLQAIRENKIVDIQ</sequence>
<feature type="domain" description="Probable ATP-binding protein BrxC 4th six-stranded beta-sheet" evidence="4">
    <location>
        <begin position="562"/>
        <end position="729"/>
    </location>
</feature>
<dbReference type="InterPro" id="IPR058038">
    <property type="entry name" value="BREX_BrxC_wHTH"/>
</dbReference>
<evidence type="ECO:0000256" key="1">
    <source>
        <dbReference type="SAM" id="Coils"/>
    </source>
</evidence>
<feature type="coiled-coil region" evidence="1">
    <location>
        <begin position="1027"/>
        <end position="1091"/>
    </location>
</feature>